<sequence>MTEVPFTILLPLDEIVDALRPDVVSAVLAAKPKKIQRKPLTEAVLDASRQVASAFTRYEASLGTRDEARALKRLLVAASGTRAAIKNLAKPL</sequence>
<comment type="caution">
    <text evidence="1">The sequence shown here is derived from an EMBL/GenBank/DDBJ whole genome shotgun (WGS) entry which is preliminary data.</text>
</comment>
<proteinExistence type="predicted"/>
<keyword evidence="1" id="KW-0670">Pyruvate</keyword>
<evidence type="ECO:0000313" key="1">
    <source>
        <dbReference type="EMBL" id="MBB3963518.1"/>
    </source>
</evidence>
<evidence type="ECO:0000313" key="2">
    <source>
        <dbReference type="Proteomes" id="UP000582090"/>
    </source>
</evidence>
<name>A0A7W6G9G4_9HYPH</name>
<organism evidence="1 2">
    <name type="scientific">Rhizobium metallidurans</name>
    <dbReference type="NCBI Taxonomy" id="1265931"/>
    <lineage>
        <taxon>Bacteria</taxon>
        <taxon>Pseudomonadati</taxon>
        <taxon>Pseudomonadota</taxon>
        <taxon>Alphaproteobacteria</taxon>
        <taxon>Hyphomicrobiales</taxon>
        <taxon>Rhizobiaceae</taxon>
        <taxon>Rhizobium/Agrobacterium group</taxon>
        <taxon>Rhizobium</taxon>
    </lineage>
</organism>
<dbReference type="RefSeq" id="WP_183899224.1">
    <property type="nucleotide sequence ID" value="NZ_JACIDW010000002.1"/>
</dbReference>
<protein>
    <submittedName>
        <fullName evidence="1">Phosphoenolpyruvate carboxylase</fullName>
    </submittedName>
</protein>
<dbReference type="AlphaFoldDB" id="A0A7W6G9G4"/>
<accession>A0A7W6G9G4</accession>
<reference evidence="1 2" key="1">
    <citation type="submission" date="2020-08" db="EMBL/GenBank/DDBJ databases">
        <title>Genomic Encyclopedia of Type Strains, Phase IV (KMG-IV): sequencing the most valuable type-strain genomes for metagenomic binning, comparative biology and taxonomic classification.</title>
        <authorList>
            <person name="Goeker M."/>
        </authorList>
    </citation>
    <scope>NUCLEOTIDE SEQUENCE [LARGE SCALE GENOMIC DNA]</scope>
    <source>
        <strain evidence="1 2">DSM 26575</strain>
    </source>
</reference>
<keyword evidence="2" id="KW-1185">Reference proteome</keyword>
<dbReference type="Proteomes" id="UP000582090">
    <property type="component" value="Unassembled WGS sequence"/>
</dbReference>
<dbReference type="EMBL" id="JACIDW010000002">
    <property type="protein sequence ID" value="MBB3963518.1"/>
    <property type="molecule type" value="Genomic_DNA"/>
</dbReference>
<gene>
    <name evidence="1" type="ORF">GGQ67_001143</name>
</gene>